<feature type="transmembrane region" description="Helical" evidence="5">
    <location>
        <begin position="93"/>
        <end position="114"/>
    </location>
</feature>
<comment type="subcellular location">
    <subcellularLocation>
        <location evidence="1">Membrane</location>
    </subcellularLocation>
</comment>
<proteinExistence type="predicted"/>
<dbReference type="GO" id="GO:0016020">
    <property type="term" value="C:membrane"/>
    <property type="evidence" value="ECO:0007669"/>
    <property type="project" value="UniProtKB-SubCell"/>
</dbReference>
<evidence type="ECO:0000256" key="5">
    <source>
        <dbReference type="SAM" id="Phobius"/>
    </source>
</evidence>
<gene>
    <name evidence="6" type="ORF">CINCED_3A018416</name>
</gene>
<keyword evidence="2 5" id="KW-0812">Transmembrane</keyword>
<organism evidence="6 7">
    <name type="scientific">Cinara cedri</name>
    <dbReference type="NCBI Taxonomy" id="506608"/>
    <lineage>
        <taxon>Eukaryota</taxon>
        <taxon>Metazoa</taxon>
        <taxon>Ecdysozoa</taxon>
        <taxon>Arthropoda</taxon>
        <taxon>Hexapoda</taxon>
        <taxon>Insecta</taxon>
        <taxon>Pterygota</taxon>
        <taxon>Neoptera</taxon>
        <taxon>Paraneoptera</taxon>
        <taxon>Hemiptera</taxon>
        <taxon>Sternorrhyncha</taxon>
        <taxon>Aphidomorpha</taxon>
        <taxon>Aphidoidea</taxon>
        <taxon>Aphididae</taxon>
        <taxon>Lachninae</taxon>
        <taxon>Cinara</taxon>
    </lineage>
</organism>
<reference evidence="6 7" key="1">
    <citation type="submission" date="2019-08" db="EMBL/GenBank/DDBJ databases">
        <authorList>
            <person name="Alioto T."/>
            <person name="Alioto T."/>
            <person name="Gomez Garrido J."/>
        </authorList>
    </citation>
    <scope>NUCLEOTIDE SEQUENCE [LARGE SCALE GENOMIC DNA]</scope>
</reference>
<name>A0A5E4N1Y6_9HEMI</name>
<evidence type="ECO:0000313" key="7">
    <source>
        <dbReference type="Proteomes" id="UP000325440"/>
    </source>
</evidence>
<keyword evidence="4 5" id="KW-0472">Membrane</keyword>
<dbReference type="EMBL" id="CABPRJ010001441">
    <property type="protein sequence ID" value="VVC37093.1"/>
    <property type="molecule type" value="Genomic_DNA"/>
</dbReference>
<keyword evidence="3 5" id="KW-1133">Transmembrane helix</keyword>
<evidence type="ECO:0000256" key="3">
    <source>
        <dbReference type="ARBA" id="ARBA00022989"/>
    </source>
</evidence>
<evidence type="ECO:0000256" key="1">
    <source>
        <dbReference type="ARBA" id="ARBA00004370"/>
    </source>
</evidence>
<dbReference type="Proteomes" id="UP000325440">
    <property type="component" value="Unassembled WGS sequence"/>
</dbReference>
<protein>
    <submittedName>
        <fullName evidence="6">Uncharacterized protein</fullName>
    </submittedName>
</protein>
<dbReference type="OrthoDB" id="6258998at2759"/>
<keyword evidence="7" id="KW-1185">Reference proteome</keyword>
<dbReference type="Gene3D" id="3.40.50.12190">
    <property type="match status" value="1"/>
</dbReference>
<evidence type="ECO:0000256" key="4">
    <source>
        <dbReference type="ARBA" id="ARBA00023136"/>
    </source>
</evidence>
<sequence length="352" mass="39932">MEASAPYMNECVNVECKNPFEDYTDVYMITFVQIAQTKFSNIADCRQFVNDYKKNPKSVFNVCHSCLISRKSRWSLNSKSITKTKKETGSWYNAYYICPLIVIIVAFSIGVYVAKFSNTTDLSNANNNNMKFKLINSFKVKFPSLQLTLLKKLASAFSRLNTPGEPFVFLLLHDDSNKITTDCLASFTSILAKENIFTNSKNSLWINASEWTPYSDLDNKDLLFKKLIDPLTENKVLVLENLQDLPWSLANDLHFLCDSENPLIAKAMYILELRVNGGDGLQRLTDREKLETAERAMTTAWADAPNSFRAALISRLTSYVDVVLLQQSDKGCTEFAGYLHLGTDTRFIKISP</sequence>
<accession>A0A5E4N1Y6</accession>
<evidence type="ECO:0000256" key="2">
    <source>
        <dbReference type="ARBA" id="ARBA00022692"/>
    </source>
</evidence>
<dbReference type="AlphaFoldDB" id="A0A5E4N1Y6"/>
<dbReference type="InterPro" id="IPR038599">
    <property type="entry name" value="LAP1C-like_C_sf"/>
</dbReference>
<evidence type="ECO:0000313" key="6">
    <source>
        <dbReference type="EMBL" id="VVC37093.1"/>
    </source>
</evidence>